<dbReference type="Gene3D" id="3.40.630.170">
    <property type="match status" value="1"/>
</dbReference>
<dbReference type="InterPro" id="IPR000903">
    <property type="entry name" value="NMT"/>
</dbReference>
<dbReference type="EC" id="2.3.1.97" evidence="2 5"/>
<feature type="region of interest" description="Disordered" evidence="7">
    <location>
        <begin position="32"/>
        <end position="87"/>
    </location>
</feature>
<evidence type="ECO:0000313" key="11">
    <source>
        <dbReference type="EMBL" id="KJE92224.1"/>
    </source>
</evidence>
<reference evidence="12" key="1">
    <citation type="submission" date="2011-02" db="EMBL/GenBank/DDBJ databases">
        <title>The Genome Sequence of Capsaspora owczarzaki ATCC 30864.</title>
        <authorList>
            <person name="Russ C."/>
            <person name="Cuomo C."/>
            <person name="Burger G."/>
            <person name="Gray M.W."/>
            <person name="Holland P.W.H."/>
            <person name="King N."/>
            <person name="Lang F.B.F."/>
            <person name="Roger A.J."/>
            <person name="Ruiz-Trillo I."/>
            <person name="Young S.K."/>
            <person name="Zeng Q."/>
            <person name="Gargeya S."/>
            <person name="Alvarado L."/>
            <person name="Berlin A."/>
            <person name="Chapman S.B."/>
            <person name="Chen Z."/>
            <person name="Freedman E."/>
            <person name="Gellesch M."/>
            <person name="Goldberg J."/>
            <person name="Griggs A."/>
            <person name="Gujja S."/>
            <person name="Heilman E."/>
            <person name="Heiman D."/>
            <person name="Howarth C."/>
            <person name="Mehta T."/>
            <person name="Neiman D."/>
            <person name="Pearson M."/>
            <person name="Roberts A."/>
            <person name="Saif S."/>
            <person name="Shea T."/>
            <person name="Shenoy N."/>
            <person name="Sisk P."/>
            <person name="Stolte C."/>
            <person name="Sykes S."/>
            <person name="White J."/>
            <person name="Yandava C."/>
            <person name="Haas B."/>
            <person name="Nusbaum C."/>
            <person name="Birren B."/>
        </authorList>
    </citation>
    <scope>NUCLEOTIDE SEQUENCE</scope>
    <source>
        <strain evidence="12">ATCC 30864</strain>
    </source>
</reference>
<accession>A0A0D2X2A6</accession>
<evidence type="ECO:0000256" key="1">
    <source>
        <dbReference type="ARBA" id="ARBA00009469"/>
    </source>
</evidence>
<dbReference type="PANTHER" id="PTHR11377:SF5">
    <property type="entry name" value="GLYCYLPEPTIDE N-TETRADECANOYLTRANSFERASE"/>
    <property type="match status" value="1"/>
</dbReference>
<evidence type="ECO:0000256" key="3">
    <source>
        <dbReference type="ARBA" id="ARBA00022679"/>
    </source>
</evidence>
<feature type="compositionally biased region" description="Low complexity" evidence="7">
    <location>
        <begin position="32"/>
        <end position="71"/>
    </location>
</feature>
<evidence type="ECO:0000256" key="6">
    <source>
        <dbReference type="RuleBase" id="RU004178"/>
    </source>
</evidence>
<dbReference type="PROSITE" id="PS00975">
    <property type="entry name" value="NMT_1"/>
    <property type="match status" value="1"/>
</dbReference>
<dbReference type="AlphaFoldDB" id="A0A0D2X2A6"/>
<dbReference type="PROSITE" id="PS00976">
    <property type="entry name" value="NMT_2"/>
    <property type="match status" value="1"/>
</dbReference>
<keyword evidence="8" id="KW-0732">Signal</keyword>
<evidence type="ECO:0000256" key="5">
    <source>
        <dbReference type="RuleBase" id="RU000586"/>
    </source>
</evidence>
<name>A0A0D2X2A6_CAPO3</name>
<dbReference type="FunFam" id="3.40.630.170:FF:000001">
    <property type="entry name" value="Glycylpeptide N-tetradecanoyltransferase"/>
    <property type="match status" value="1"/>
</dbReference>
<dbReference type="Proteomes" id="UP000008743">
    <property type="component" value="Unassembled WGS sequence"/>
</dbReference>
<feature type="domain" description="Glycylpeptide N-tetradecanoyltransferase N-terminal" evidence="9">
    <location>
        <begin position="142"/>
        <end position="295"/>
    </location>
</feature>
<evidence type="ECO:0000256" key="2">
    <source>
        <dbReference type="ARBA" id="ARBA00012923"/>
    </source>
</evidence>
<feature type="domain" description="Glycylpeptide N-tetradecanoyltransferase C-terminal" evidence="10">
    <location>
        <begin position="309"/>
        <end position="488"/>
    </location>
</feature>
<comment type="similarity">
    <text evidence="1 6">Belongs to the NMT family.</text>
</comment>
<evidence type="ECO:0000256" key="8">
    <source>
        <dbReference type="SAM" id="SignalP"/>
    </source>
</evidence>
<evidence type="ECO:0000259" key="10">
    <source>
        <dbReference type="Pfam" id="PF02799"/>
    </source>
</evidence>
<dbReference type="FunFam" id="3.40.630.30:FF:000042">
    <property type="entry name" value="Glycylpeptide N-tetradecanoyltransferase"/>
    <property type="match status" value="1"/>
</dbReference>
<dbReference type="PhylomeDB" id="A0A0D2X2A6"/>
<evidence type="ECO:0000256" key="7">
    <source>
        <dbReference type="SAM" id="MobiDB-lite"/>
    </source>
</evidence>
<keyword evidence="3 5" id="KW-0808">Transferase</keyword>
<feature type="signal peptide" evidence="8">
    <location>
        <begin position="1"/>
        <end position="16"/>
    </location>
</feature>
<dbReference type="OrthoDB" id="60315at2759"/>
<comment type="function">
    <text evidence="5">Adds a myristoyl group to the N-terminal glycine residue of certain cellular proteins.</text>
</comment>
<dbReference type="eggNOG" id="KOG2779">
    <property type="taxonomic scope" value="Eukaryota"/>
</dbReference>
<evidence type="ECO:0000313" key="12">
    <source>
        <dbReference type="Proteomes" id="UP000008743"/>
    </source>
</evidence>
<gene>
    <name evidence="11" type="ORF">CAOG_003236</name>
</gene>
<dbReference type="PIRSF" id="PIRSF015892">
    <property type="entry name" value="N-myristl_transf"/>
    <property type="match status" value="1"/>
</dbReference>
<dbReference type="InterPro" id="IPR022676">
    <property type="entry name" value="NMT_N"/>
</dbReference>
<keyword evidence="12" id="KW-1185">Reference proteome</keyword>
<dbReference type="InterPro" id="IPR016181">
    <property type="entry name" value="Acyl_CoA_acyltransferase"/>
</dbReference>
<dbReference type="Pfam" id="PF02799">
    <property type="entry name" value="NMT_C"/>
    <property type="match status" value="1"/>
</dbReference>
<dbReference type="PANTHER" id="PTHR11377">
    <property type="entry name" value="N-MYRISTOYL TRANSFERASE"/>
    <property type="match status" value="1"/>
</dbReference>
<feature type="chain" id="PRO_5002266754" description="Glycylpeptide N-tetradecanoyltransferase" evidence="8">
    <location>
        <begin position="17"/>
        <end position="497"/>
    </location>
</feature>
<dbReference type="STRING" id="595528.A0A0D2X2A6"/>
<proteinExistence type="inferred from homology"/>
<dbReference type="InterPro" id="IPR022677">
    <property type="entry name" value="NMT_C"/>
</dbReference>
<dbReference type="Pfam" id="PF01233">
    <property type="entry name" value="NMT"/>
    <property type="match status" value="1"/>
</dbReference>
<protein>
    <recommendedName>
        <fullName evidence="2 5">Glycylpeptide N-tetradecanoyltransferase</fullName>
        <ecNumber evidence="2 5">2.3.1.97</ecNumber>
    </recommendedName>
</protein>
<dbReference type="SUPFAM" id="SSF55729">
    <property type="entry name" value="Acyl-CoA N-acyltransferases (Nat)"/>
    <property type="match status" value="2"/>
</dbReference>
<evidence type="ECO:0000259" key="9">
    <source>
        <dbReference type="Pfam" id="PF01233"/>
    </source>
</evidence>
<keyword evidence="4 5" id="KW-0012">Acyltransferase</keyword>
<dbReference type="InterPro" id="IPR022678">
    <property type="entry name" value="NMT_CS"/>
</dbReference>
<dbReference type="InParanoid" id="A0A0D2X2A6"/>
<organism evidence="11 12">
    <name type="scientific">Capsaspora owczarzaki (strain ATCC 30864)</name>
    <dbReference type="NCBI Taxonomy" id="595528"/>
    <lineage>
        <taxon>Eukaryota</taxon>
        <taxon>Filasterea</taxon>
        <taxon>Capsaspora</taxon>
    </lineage>
</organism>
<dbReference type="FunCoup" id="A0A0D2X2A6">
    <property type="interactions" value="611"/>
</dbReference>
<comment type="catalytic activity">
    <reaction evidence="5">
        <text>N-terminal glycyl-[protein] + tetradecanoyl-CoA = N-tetradecanoylglycyl-[protein] + CoA + H(+)</text>
        <dbReference type="Rhea" id="RHEA:15521"/>
        <dbReference type="Rhea" id="RHEA-COMP:12666"/>
        <dbReference type="Rhea" id="RHEA-COMP:12667"/>
        <dbReference type="ChEBI" id="CHEBI:15378"/>
        <dbReference type="ChEBI" id="CHEBI:57287"/>
        <dbReference type="ChEBI" id="CHEBI:57385"/>
        <dbReference type="ChEBI" id="CHEBI:64723"/>
        <dbReference type="ChEBI" id="CHEBI:133050"/>
        <dbReference type="EC" id="2.3.1.97"/>
    </reaction>
</comment>
<dbReference type="EMBL" id="KE346363">
    <property type="protein sequence ID" value="KJE92224.1"/>
    <property type="molecule type" value="Genomic_DNA"/>
</dbReference>
<evidence type="ECO:0000256" key="4">
    <source>
        <dbReference type="ARBA" id="ARBA00023315"/>
    </source>
</evidence>
<dbReference type="GO" id="GO:0005737">
    <property type="term" value="C:cytoplasm"/>
    <property type="evidence" value="ECO:0007669"/>
    <property type="project" value="TreeGrafter"/>
</dbReference>
<dbReference type="GO" id="GO:0004379">
    <property type="term" value="F:glycylpeptide N-tetradecanoyltransferase activity"/>
    <property type="evidence" value="ECO:0007669"/>
    <property type="project" value="UniProtKB-EC"/>
</dbReference>
<sequence length="497" mass="56055">MLGMSFYLFFFLLSMSDQKEELPTVGSVPHLASTSTGASTSASSSSSSSTASSSSSDAVKAAVADAVAQAAEHPPMSAEQAATQPSSLANLSQDQLAAMIQLLNLDGKGKAKEQDKEHKFWKTQPVLQYDQSSDAVEPIEPDNANIRQEPYPIPADFEWVTLDLLKEDQLSELYNLLNENYVEDDDNMFRFDYSREFLRWALLPPGWKPIWHAGVRASKSRKLVAFISAIPATLKVKDRVQPLVEINFLCVHKKLRTKRLAPVLIKEITRRVHLQGLFQAVYTAGVVLPKPFSTCRYWHRSLNPKKLIDIGFSHLGRNMTLARTIKRYKVAEQPTTAGLRLMKAADVPSAFRVLSTYLERFAIKTVYTEEEFVHWFLPRNNVISTYVVENSKHEITDLVCWYTLPSTIVNNPNYSNLKAAYSYYTVANTVPFEQLLSDALILAKNEEFDVFNALDLMQNAPVFENLKFGIGDGQLRYYFYNLKCPEVQPSELALVLL</sequence>